<accession>A0ABQ7WKQ6</accession>
<reference evidence="1 2" key="1">
    <citation type="journal article" date="2021" name="bioRxiv">
        <title>Chromosome-scale and haplotype-resolved genome assembly of a tetraploid potato cultivar.</title>
        <authorList>
            <person name="Sun H."/>
            <person name="Jiao W.-B."/>
            <person name="Krause K."/>
            <person name="Campoy J.A."/>
            <person name="Goel M."/>
            <person name="Folz-Donahue K."/>
            <person name="Kukat C."/>
            <person name="Huettel B."/>
            <person name="Schneeberger K."/>
        </authorList>
    </citation>
    <scope>NUCLEOTIDE SEQUENCE [LARGE SCALE GENOMIC DNA]</scope>
    <source>
        <strain evidence="1">SolTubOtavaFocal</strain>
        <tissue evidence="1">Leaves</tissue>
    </source>
</reference>
<organism evidence="1 2">
    <name type="scientific">Solanum tuberosum</name>
    <name type="common">Potato</name>
    <dbReference type="NCBI Taxonomy" id="4113"/>
    <lineage>
        <taxon>Eukaryota</taxon>
        <taxon>Viridiplantae</taxon>
        <taxon>Streptophyta</taxon>
        <taxon>Embryophyta</taxon>
        <taxon>Tracheophyta</taxon>
        <taxon>Spermatophyta</taxon>
        <taxon>Magnoliopsida</taxon>
        <taxon>eudicotyledons</taxon>
        <taxon>Gunneridae</taxon>
        <taxon>Pentapetalae</taxon>
        <taxon>asterids</taxon>
        <taxon>lamiids</taxon>
        <taxon>Solanales</taxon>
        <taxon>Solanaceae</taxon>
        <taxon>Solanoideae</taxon>
        <taxon>Solaneae</taxon>
        <taxon>Solanum</taxon>
    </lineage>
</organism>
<keyword evidence="2" id="KW-1185">Reference proteome</keyword>
<comment type="caution">
    <text evidence="1">The sequence shown here is derived from an EMBL/GenBank/DDBJ whole genome shotgun (WGS) entry which is preliminary data.</text>
</comment>
<name>A0ABQ7WKQ6_SOLTU</name>
<proteinExistence type="predicted"/>
<evidence type="ECO:0000313" key="1">
    <source>
        <dbReference type="EMBL" id="KAH0781130.1"/>
    </source>
</evidence>
<dbReference type="PANTHER" id="PTHR48200">
    <property type="entry name" value="PROTEIN, PUTATIVE-RELATED"/>
    <property type="match status" value="1"/>
</dbReference>
<evidence type="ECO:0008006" key="3">
    <source>
        <dbReference type="Google" id="ProtNLM"/>
    </source>
</evidence>
<dbReference type="PANTHER" id="PTHR48200:SF1">
    <property type="entry name" value="AMINOTRANSFERASE-LIKE PLANT MOBILE DOMAIN-CONTAINING PROTEIN"/>
    <property type="match status" value="1"/>
</dbReference>
<dbReference type="Proteomes" id="UP000826656">
    <property type="component" value="Unassembled WGS sequence"/>
</dbReference>
<dbReference type="EMBL" id="JAIVGD010000001">
    <property type="protein sequence ID" value="KAH0781130.1"/>
    <property type="molecule type" value="Genomic_DNA"/>
</dbReference>
<evidence type="ECO:0000313" key="2">
    <source>
        <dbReference type="Proteomes" id="UP000826656"/>
    </source>
</evidence>
<protein>
    <recommendedName>
        <fullName evidence="3">Aminotransferase-like plant mobile domain-containing protein</fullName>
    </recommendedName>
</protein>
<gene>
    <name evidence="1" type="ORF">KY290_000728</name>
</gene>
<sequence>MAHTSKGQGSKRRRSEGIPECMIVDTIPKDLWLWWTGMRNYEQRRKSPSSWGKGSSIRGADLRNKRPIIPKNIDAKKFLDLLDINQIEKESLKNGLIVFPKWDKHIDIRLAGVVNALTTMESPTIIPMILADMFRALTKCKNGETYFEGCNILLQIWFLEHLYHHDRAPRFTPDWSKDVICMSIGISFLVLIALRGVQPYAPLRVMCQLDKVQEVVPPNDDMSRFVFDTPLDKGKVVPGYLTWFRDPVTFGDTPEGSSRKRKDKHTI</sequence>